<comment type="caution">
    <text evidence="1">The sequence shown here is derived from an EMBL/GenBank/DDBJ whole genome shotgun (WGS) entry which is preliminary data.</text>
</comment>
<proteinExistence type="predicted"/>
<evidence type="ECO:0000313" key="2">
    <source>
        <dbReference type="Proteomes" id="UP000828048"/>
    </source>
</evidence>
<dbReference type="Proteomes" id="UP000828048">
    <property type="component" value="Chromosome 11"/>
</dbReference>
<reference evidence="1 2" key="1">
    <citation type="journal article" date="2021" name="Hortic Res">
        <title>High-quality reference genome and annotation aids understanding of berry development for evergreen blueberry (Vaccinium darrowii).</title>
        <authorList>
            <person name="Yu J."/>
            <person name="Hulse-Kemp A.M."/>
            <person name="Babiker E."/>
            <person name="Staton M."/>
        </authorList>
    </citation>
    <scope>NUCLEOTIDE SEQUENCE [LARGE SCALE GENOMIC DNA]</scope>
    <source>
        <strain evidence="2">cv. NJ 8807/NJ 8810</strain>
        <tissue evidence="1">Young leaf</tissue>
    </source>
</reference>
<evidence type="ECO:0000313" key="1">
    <source>
        <dbReference type="EMBL" id="KAH7853452.1"/>
    </source>
</evidence>
<organism evidence="1 2">
    <name type="scientific">Vaccinium darrowii</name>
    <dbReference type="NCBI Taxonomy" id="229202"/>
    <lineage>
        <taxon>Eukaryota</taxon>
        <taxon>Viridiplantae</taxon>
        <taxon>Streptophyta</taxon>
        <taxon>Embryophyta</taxon>
        <taxon>Tracheophyta</taxon>
        <taxon>Spermatophyta</taxon>
        <taxon>Magnoliopsida</taxon>
        <taxon>eudicotyledons</taxon>
        <taxon>Gunneridae</taxon>
        <taxon>Pentapetalae</taxon>
        <taxon>asterids</taxon>
        <taxon>Ericales</taxon>
        <taxon>Ericaceae</taxon>
        <taxon>Vaccinioideae</taxon>
        <taxon>Vaccinieae</taxon>
        <taxon>Vaccinium</taxon>
    </lineage>
</organism>
<dbReference type="EMBL" id="CM037161">
    <property type="protein sequence ID" value="KAH7853452.1"/>
    <property type="molecule type" value="Genomic_DNA"/>
</dbReference>
<gene>
    <name evidence="1" type="ORF">Vadar_002588</name>
</gene>
<protein>
    <submittedName>
        <fullName evidence="1">Uncharacterized protein</fullName>
    </submittedName>
</protein>
<keyword evidence="2" id="KW-1185">Reference proteome</keyword>
<sequence length="366" mass="41122">MDLTAEKLENLEPKYSQECYTVRVGSHRILTIATLCHDTATKWIKEVEKFYRNKPGPFLVGLSTSTDTEKTKYYGCKSTDPKKIPYDLIQLCIGSNCLIYQLPNSDNYYAPIAFESFFANPNVIAVGVDMASVAKKLYWNHDIQVLNKMDVNELAVKAVKGAGGKKEYPGLERCRLDLAVEAVCGRDVYVVRPGKEVKWYVEKDDPRLFWKRTEELTIEKVKYATLDAYFSYRVGVEALALLKIRGSVSAPAGSSSSKKKKMKMNDKKKKIVNLIPKSAAAAEKQQCMVNGDDDYFFVVFPNENTSIPQFVRVFRTPCSCWQGEGVLQWGPRRVCEKPNLQWGPVLALCSVHSAHTFSAGSSEGGF</sequence>
<name>A0ACB7YJT3_9ERIC</name>
<accession>A0ACB7YJT3</accession>